<gene>
    <name evidence="3" type="ORF">OBRU01_24022</name>
</gene>
<feature type="non-terminal residue" evidence="3">
    <location>
        <position position="1"/>
    </location>
</feature>
<accession>A0A0L7KNC4</accession>
<dbReference type="EMBL" id="JTDY01008409">
    <property type="protein sequence ID" value="KOB64581.1"/>
    <property type="molecule type" value="Genomic_DNA"/>
</dbReference>
<reference evidence="3 4" key="1">
    <citation type="journal article" date="2015" name="Genome Biol. Evol.">
        <title>The genome of winter moth (Operophtera brumata) provides a genomic perspective on sexual dimorphism and phenology.</title>
        <authorList>
            <person name="Derks M.F."/>
            <person name="Smit S."/>
            <person name="Salis L."/>
            <person name="Schijlen E."/>
            <person name="Bossers A."/>
            <person name="Mateman C."/>
            <person name="Pijl A.S."/>
            <person name="de Ridder D."/>
            <person name="Groenen M.A."/>
            <person name="Visser M.E."/>
            <person name="Megens H.J."/>
        </authorList>
    </citation>
    <scope>NUCLEOTIDE SEQUENCE [LARGE SCALE GENOMIC DNA]</scope>
    <source>
        <strain evidence="3">WM2013NL</strain>
        <tissue evidence="3">Head and thorax</tissue>
    </source>
</reference>
<organism evidence="3 4">
    <name type="scientific">Operophtera brumata</name>
    <name type="common">Winter moth</name>
    <name type="synonym">Phalaena brumata</name>
    <dbReference type="NCBI Taxonomy" id="104452"/>
    <lineage>
        <taxon>Eukaryota</taxon>
        <taxon>Metazoa</taxon>
        <taxon>Ecdysozoa</taxon>
        <taxon>Arthropoda</taxon>
        <taxon>Hexapoda</taxon>
        <taxon>Insecta</taxon>
        <taxon>Pterygota</taxon>
        <taxon>Neoptera</taxon>
        <taxon>Endopterygota</taxon>
        <taxon>Lepidoptera</taxon>
        <taxon>Glossata</taxon>
        <taxon>Ditrysia</taxon>
        <taxon>Geometroidea</taxon>
        <taxon>Geometridae</taxon>
        <taxon>Larentiinae</taxon>
        <taxon>Operophtera</taxon>
    </lineage>
</organism>
<keyword evidence="4" id="KW-1185">Reference proteome</keyword>
<dbReference type="Proteomes" id="UP000037510">
    <property type="component" value="Unassembled WGS sequence"/>
</dbReference>
<comment type="similarity">
    <text evidence="1">Belongs to the UbiA prenyltransferase family.</text>
</comment>
<name>A0A0L7KNC4_OPEBR</name>
<evidence type="ECO:0000313" key="4">
    <source>
        <dbReference type="Proteomes" id="UP000037510"/>
    </source>
</evidence>
<dbReference type="GO" id="GO:0016765">
    <property type="term" value="F:transferase activity, transferring alkyl or aryl (other than methyl) groups"/>
    <property type="evidence" value="ECO:0007669"/>
    <property type="project" value="TreeGrafter"/>
</dbReference>
<proteinExistence type="inferred from homology"/>
<dbReference type="GO" id="GO:0006744">
    <property type="term" value="P:ubiquinone biosynthetic process"/>
    <property type="evidence" value="ECO:0007669"/>
    <property type="project" value="TreeGrafter"/>
</dbReference>
<dbReference type="STRING" id="104452.A0A0L7KNC4"/>
<dbReference type="GO" id="GO:0005743">
    <property type="term" value="C:mitochondrial inner membrane"/>
    <property type="evidence" value="ECO:0007669"/>
    <property type="project" value="TreeGrafter"/>
</dbReference>
<dbReference type="AlphaFoldDB" id="A0A0L7KNC4"/>
<dbReference type="PANTHER" id="PTHR11048">
    <property type="entry name" value="PRENYLTRANSFERASES"/>
    <property type="match status" value="1"/>
</dbReference>
<comment type="caution">
    <text evidence="3">The sequence shown here is derived from an EMBL/GenBank/DDBJ whole genome shotgun (WGS) entry which is preliminary data.</text>
</comment>
<evidence type="ECO:0000256" key="2">
    <source>
        <dbReference type="ARBA" id="ARBA00022679"/>
    </source>
</evidence>
<evidence type="ECO:0000256" key="1">
    <source>
        <dbReference type="ARBA" id="ARBA00005985"/>
    </source>
</evidence>
<sequence>MLNTSLRAYKHHVKRLLPAKNLITQSKLPEQYSCLCGHVYLKPDRTHLKSDFKMRVHSTQSDQHRQKVVLETSTPNVIDKLRYEKMLPLKEDKVLWIDKIDPYFKLARWDKPIALVITYPLAKRFTNYPQVFLGATFNWGALLGYSAITVSLKDLT</sequence>
<keyword evidence="2 3" id="KW-0808">Transferase</keyword>
<dbReference type="PANTHER" id="PTHR11048:SF28">
    <property type="entry name" value="4-HYDROXYBENZOATE POLYPRENYLTRANSFERASE, MITOCHONDRIAL"/>
    <property type="match status" value="1"/>
</dbReference>
<protein>
    <submittedName>
        <fullName evidence="3">UbiA prenyltransferase domain-containing protein</fullName>
    </submittedName>
</protein>
<dbReference type="InterPro" id="IPR039653">
    <property type="entry name" value="Prenyltransferase"/>
</dbReference>
<feature type="non-terminal residue" evidence="3">
    <location>
        <position position="156"/>
    </location>
</feature>
<dbReference type="InterPro" id="IPR044878">
    <property type="entry name" value="UbiA_sf"/>
</dbReference>
<dbReference type="Gene3D" id="1.10.357.140">
    <property type="entry name" value="UbiA prenyltransferase"/>
    <property type="match status" value="1"/>
</dbReference>
<evidence type="ECO:0000313" key="3">
    <source>
        <dbReference type="EMBL" id="KOB64581.1"/>
    </source>
</evidence>